<protein>
    <submittedName>
        <fullName evidence="2">Uncharacterized protein</fullName>
    </submittedName>
</protein>
<reference evidence="2 3" key="1">
    <citation type="submission" date="2020-08" db="EMBL/GenBank/DDBJ databases">
        <title>Genomic Encyclopedia of Type Strains, Phase III (KMG-III): the genomes of soil and plant-associated and newly described type strains.</title>
        <authorList>
            <person name="Whitman W."/>
        </authorList>
    </citation>
    <scope>NUCLEOTIDE SEQUENCE [LARGE SCALE GENOMIC DNA]</scope>
    <source>
        <strain evidence="2 3">CECT 7753</strain>
    </source>
</reference>
<feature type="non-terminal residue" evidence="2">
    <location>
        <position position="82"/>
    </location>
</feature>
<dbReference type="Proteomes" id="UP000584325">
    <property type="component" value="Unassembled WGS sequence"/>
</dbReference>
<dbReference type="EMBL" id="JACHXS010000031">
    <property type="protein sequence ID" value="MBB3225408.1"/>
    <property type="molecule type" value="Genomic_DNA"/>
</dbReference>
<proteinExistence type="predicted"/>
<feature type="region of interest" description="Disordered" evidence="1">
    <location>
        <begin position="43"/>
        <end position="82"/>
    </location>
</feature>
<dbReference type="RefSeq" id="WP_308700808.1">
    <property type="nucleotide sequence ID" value="NZ_JACHXS010000031.1"/>
</dbReference>
<comment type="caution">
    <text evidence="2">The sequence shown here is derived from an EMBL/GenBank/DDBJ whole genome shotgun (WGS) entry which is preliminary data.</text>
</comment>
<name>A0A7W5EHM3_9BURK</name>
<accession>A0A7W5EHM3</accession>
<dbReference type="AlphaFoldDB" id="A0A7W5EHM3"/>
<sequence>MEAVGSLKAAQTLDTALLDSAKAQQALTSEAAVQAKKDLLALIDPEEQGKHQGNGMDAPSETASMCQSGSVNKPRYRGRRHH</sequence>
<organism evidence="2 3">
    <name type="scientific">Pseudoduganella umbonata</name>
    <dbReference type="NCBI Taxonomy" id="864828"/>
    <lineage>
        <taxon>Bacteria</taxon>
        <taxon>Pseudomonadati</taxon>
        <taxon>Pseudomonadota</taxon>
        <taxon>Betaproteobacteria</taxon>
        <taxon>Burkholderiales</taxon>
        <taxon>Oxalobacteraceae</taxon>
        <taxon>Telluria group</taxon>
        <taxon>Pseudoduganella</taxon>
    </lineage>
</organism>
<gene>
    <name evidence="2" type="ORF">FHS02_006286</name>
</gene>
<evidence type="ECO:0000313" key="3">
    <source>
        <dbReference type="Proteomes" id="UP000584325"/>
    </source>
</evidence>
<evidence type="ECO:0000313" key="2">
    <source>
        <dbReference type="EMBL" id="MBB3225408.1"/>
    </source>
</evidence>
<evidence type="ECO:0000256" key="1">
    <source>
        <dbReference type="SAM" id="MobiDB-lite"/>
    </source>
</evidence>
<feature type="compositionally biased region" description="Polar residues" evidence="1">
    <location>
        <begin position="61"/>
        <end position="71"/>
    </location>
</feature>